<sequence>MTHRHGLVVGKFYPPHAGHHHLVDTAAAACDRLTVIVAASTVESVPLALRAAWLRETHPQPHVEIVPVVDDHEIDYDSEDAWGAHVAAFRGGLTAPVDAVFSSEAYGPELARRLGAAHVPVDPPRTRFPVSGTAVRDDPVAHWHHLAPPVRGHLARRVVVAGAESTGTTTLARALAARLAERGGVWAATRCVPEYGRTYTEEKLAAARRAAADPSLWLDDLTWTPADFARIAERHLALEDAAARTGSPVLICDTDAFATALWYERYLGEPAPESYHRGNDRHHLWILTDPAGVPFEQDGWRDGATIRDWMAGRFREELERRGLPHITVTGPHETRLSQALTTVDALLEKGWAFSAPLTPPGAAGPRTAPPSTGRRPG</sequence>
<keyword evidence="4" id="KW-1185">Reference proteome</keyword>
<evidence type="ECO:0000256" key="1">
    <source>
        <dbReference type="SAM" id="MobiDB-lite"/>
    </source>
</evidence>
<dbReference type="Proteomes" id="UP001596074">
    <property type="component" value="Unassembled WGS sequence"/>
</dbReference>
<dbReference type="SUPFAM" id="SSF52374">
    <property type="entry name" value="Nucleotidylyl transferase"/>
    <property type="match status" value="1"/>
</dbReference>
<name>A0ABW1A432_9ACTN</name>
<evidence type="ECO:0000313" key="3">
    <source>
        <dbReference type="EMBL" id="MFC5748709.1"/>
    </source>
</evidence>
<dbReference type="EMBL" id="JBHSON010000035">
    <property type="protein sequence ID" value="MFC5748709.1"/>
    <property type="molecule type" value="Genomic_DNA"/>
</dbReference>
<dbReference type="InterPro" id="IPR027417">
    <property type="entry name" value="P-loop_NTPase"/>
</dbReference>
<dbReference type="PANTHER" id="PTHR37512">
    <property type="entry name" value="TRIFUNCTIONAL NAD BIOSYNTHESIS/REGULATOR PROTEIN NADR"/>
    <property type="match status" value="1"/>
</dbReference>
<organism evidence="3 4">
    <name type="scientific">Actinomadura rugatobispora</name>
    <dbReference type="NCBI Taxonomy" id="1994"/>
    <lineage>
        <taxon>Bacteria</taxon>
        <taxon>Bacillati</taxon>
        <taxon>Actinomycetota</taxon>
        <taxon>Actinomycetes</taxon>
        <taxon>Streptosporangiales</taxon>
        <taxon>Thermomonosporaceae</taxon>
        <taxon>Actinomadura</taxon>
    </lineage>
</organism>
<proteinExistence type="predicted"/>
<dbReference type="NCBIfam" id="TIGR00125">
    <property type="entry name" value="cyt_tran_rel"/>
    <property type="match status" value="1"/>
</dbReference>
<feature type="compositionally biased region" description="Low complexity" evidence="1">
    <location>
        <begin position="360"/>
        <end position="377"/>
    </location>
</feature>
<dbReference type="Gene3D" id="3.40.50.620">
    <property type="entry name" value="HUPs"/>
    <property type="match status" value="1"/>
</dbReference>
<dbReference type="InterPro" id="IPR004821">
    <property type="entry name" value="Cyt_trans-like"/>
</dbReference>
<dbReference type="SUPFAM" id="SSF52540">
    <property type="entry name" value="P-loop containing nucleoside triphosphate hydrolases"/>
    <property type="match status" value="1"/>
</dbReference>
<dbReference type="InterPro" id="IPR038727">
    <property type="entry name" value="NadR/Ttd14_AAA_dom"/>
</dbReference>
<accession>A0ABW1A432</accession>
<protein>
    <submittedName>
        <fullName evidence="3">AAA family ATPase</fullName>
    </submittedName>
</protein>
<gene>
    <name evidence="3" type="ORF">ACFPZN_24095</name>
</gene>
<feature type="domain" description="NadR/Ttd14 AAA" evidence="2">
    <location>
        <begin position="157"/>
        <end position="335"/>
    </location>
</feature>
<comment type="caution">
    <text evidence="3">The sequence shown here is derived from an EMBL/GenBank/DDBJ whole genome shotgun (WGS) entry which is preliminary data.</text>
</comment>
<reference evidence="4" key="1">
    <citation type="journal article" date="2019" name="Int. J. Syst. Evol. Microbiol.">
        <title>The Global Catalogue of Microorganisms (GCM) 10K type strain sequencing project: providing services to taxonomists for standard genome sequencing and annotation.</title>
        <authorList>
            <consortium name="The Broad Institute Genomics Platform"/>
            <consortium name="The Broad Institute Genome Sequencing Center for Infectious Disease"/>
            <person name="Wu L."/>
            <person name="Ma J."/>
        </authorList>
    </citation>
    <scope>NUCLEOTIDE SEQUENCE [LARGE SCALE GENOMIC DNA]</scope>
    <source>
        <strain evidence="4">KCTC 42087</strain>
    </source>
</reference>
<dbReference type="RefSeq" id="WP_378284391.1">
    <property type="nucleotide sequence ID" value="NZ_JBHSON010000035.1"/>
</dbReference>
<evidence type="ECO:0000259" key="2">
    <source>
        <dbReference type="Pfam" id="PF13521"/>
    </source>
</evidence>
<dbReference type="Gene3D" id="3.40.50.300">
    <property type="entry name" value="P-loop containing nucleotide triphosphate hydrolases"/>
    <property type="match status" value="1"/>
</dbReference>
<dbReference type="InterPro" id="IPR014729">
    <property type="entry name" value="Rossmann-like_a/b/a_fold"/>
</dbReference>
<dbReference type="Pfam" id="PF13521">
    <property type="entry name" value="AAA_28"/>
    <property type="match status" value="1"/>
</dbReference>
<dbReference type="PANTHER" id="PTHR37512:SF1">
    <property type="entry name" value="NADR_TTD14 AAA DOMAIN-CONTAINING PROTEIN"/>
    <property type="match status" value="1"/>
</dbReference>
<evidence type="ECO:0000313" key="4">
    <source>
        <dbReference type="Proteomes" id="UP001596074"/>
    </source>
</evidence>
<feature type="region of interest" description="Disordered" evidence="1">
    <location>
        <begin position="354"/>
        <end position="377"/>
    </location>
</feature>
<dbReference type="InterPro" id="IPR052735">
    <property type="entry name" value="NAD_biosynth-regulator"/>
</dbReference>